<dbReference type="Pfam" id="PF16258">
    <property type="entry name" value="DUF4912"/>
    <property type="match status" value="1"/>
</dbReference>
<name>A0A6H1P8W4_PRIMG</name>
<evidence type="ECO:0000313" key="2">
    <source>
        <dbReference type="Proteomes" id="UP000501868"/>
    </source>
</evidence>
<gene>
    <name evidence="1" type="ORF">HFZ78_27060</name>
</gene>
<reference evidence="1 2" key="1">
    <citation type="submission" date="2020-04" db="EMBL/GenBank/DDBJ databases">
        <title>Genome-Wide Identification of 5-Methylcytosine Sites in Bacterial Genomes By High-Throughput Sequencing of MspJI Restriction Fragments.</title>
        <authorList>
            <person name="Wu V."/>
        </authorList>
    </citation>
    <scope>NUCLEOTIDE SEQUENCE [LARGE SCALE GENOMIC DNA]</scope>
    <source>
        <strain evidence="1 2">S2</strain>
    </source>
</reference>
<dbReference type="AlphaFoldDB" id="A0A6H1P8W4"/>
<evidence type="ECO:0000313" key="1">
    <source>
        <dbReference type="EMBL" id="QIZ09905.1"/>
    </source>
</evidence>
<proteinExistence type="predicted"/>
<sequence length="183" mass="21189">MINETSNLKGDGRNITNNPSADFIPIKGELAAKLVTPRKLLLFWEVSDIPKKMIELFFNLSFESLIPVVRIYDVTDLVFTGKNAHHFFEIVVPYQKGHWFIKGLVANRSYVAELGITISNQQFFPLFRSNSIQTPMMEIPNGTEMNHDLIQLKQHEEQPPKWIDHVSTYSYYVESKNMENINE</sequence>
<dbReference type="Proteomes" id="UP000501868">
    <property type="component" value="Chromosome"/>
</dbReference>
<accession>A0A6H1P8W4</accession>
<dbReference type="InterPro" id="IPR032585">
    <property type="entry name" value="DUF4912"/>
</dbReference>
<reference evidence="1 2" key="2">
    <citation type="submission" date="2020-04" db="EMBL/GenBank/DDBJ databases">
        <authorList>
            <person name="Fomenkov A."/>
            <person name="Anton B.P."/>
            <person name="Roberts R.J."/>
        </authorList>
    </citation>
    <scope>NUCLEOTIDE SEQUENCE [LARGE SCALE GENOMIC DNA]</scope>
    <source>
        <strain evidence="1 2">S2</strain>
    </source>
</reference>
<protein>
    <submittedName>
        <fullName evidence="1">DUF4912 domain-containing protein</fullName>
    </submittedName>
</protein>
<organism evidence="1 2">
    <name type="scientific">Priestia megaterium</name>
    <name type="common">Bacillus megaterium</name>
    <dbReference type="NCBI Taxonomy" id="1404"/>
    <lineage>
        <taxon>Bacteria</taxon>
        <taxon>Bacillati</taxon>
        <taxon>Bacillota</taxon>
        <taxon>Bacilli</taxon>
        <taxon>Bacillales</taxon>
        <taxon>Bacillaceae</taxon>
        <taxon>Priestia</taxon>
    </lineage>
</organism>
<dbReference type="EMBL" id="CP051128">
    <property type="protein sequence ID" value="QIZ09905.1"/>
    <property type="molecule type" value="Genomic_DNA"/>
</dbReference>